<organism evidence="1 2">
    <name type="scientific">Cryobacterium luteum</name>
    <dbReference type="NCBI Taxonomy" id="1424661"/>
    <lineage>
        <taxon>Bacteria</taxon>
        <taxon>Bacillati</taxon>
        <taxon>Actinomycetota</taxon>
        <taxon>Actinomycetes</taxon>
        <taxon>Micrococcales</taxon>
        <taxon>Microbacteriaceae</taxon>
        <taxon>Cryobacterium</taxon>
    </lineage>
</organism>
<protein>
    <submittedName>
        <fullName evidence="1">TetR/AcrR family transcriptional regulator</fullName>
    </submittedName>
</protein>
<dbReference type="RefSeq" id="WP_092109076.1">
    <property type="nucleotide sequence ID" value="NZ_FOCN01000005.1"/>
</dbReference>
<dbReference type="PROSITE" id="PS50977">
    <property type="entry name" value="HTH_TETR_2"/>
    <property type="match status" value="1"/>
</dbReference>
<gene>
    <name evidence="1" type="ORF">E3O10_15355</name>
</gene>
<dbReference type="GO" id="GO:0000976">
    <property type="term" value="F:transcription cis-regulatory region binding"/>
    <property type="evidence" value="ECO:0007669"/>
    <property type="project" value="TreeGrafter"/>
</dbReference>
<reference evidence="1 2" key="1">
    <citation type="submission" date="2019-03" db="EMBL/GenBank/DDBJ databases">
        <title>Genomics of glacier-inhabiting Cryobacterium strains.</title>
        <authorList>
            <person name="Liu Q."/>
            <person name="Xin Y.-H."/>
        </authorList>
    </citation>
    <scope>NUCLEOTIDE SEQUENCE [LARGE SCALE GENOMIC DNA]</scope>
    <source>
        <strain evidence="1 2">Hh15</strain>
    </source>
</reference>
<dbReference type="InterPro" id="IPR001647">
    <property type="entry name" value="HTH_TetR"/>
</dbReference>
<dbReference type="SUPFAM" id="SSF48498">
    <property type="entry name" value="Tetracyclin repressor-like, C-terminal domain"/>
    <property type="match status" value="1"/>
</dbReference>
<comment type="caution">
    <text evidence="1">The sequence shown here is derived from an EMBL/GenBank/DDBJ whole genome shotgun (WGS) entry which is preliminary data.</text>
</comment>
<dbReference type="PANTHER" id="PTHR30055:SF234">
    <property type="entry name" value="HTH-TYPE TRANSCRIPTIONAL REGULATOR BETI"/>
    <property type="match status" value="1"/>
</dbReference>
<dbReference type="Proteomes" id="UP000297654">
    <property type="component" value="Unassembled WGS sequence"/>
</dbReference>
<name>A0A1H8F3Q3_9MICO</name>
<dbReference type="InterPro" id="IPR025996">
    <property type="entry name" value="MT1864/Rv1816-like_C"/>
</dbReference>
<dbReference type="Gene3D" id="1.10.357.10">
    <property type="entry name" value="Tetracycline Repressor, domain 2"/>
    <property type="match status" value="1"/>
</dbReference>
<proteinExistence type="predicted"/>
<evidence type="ECO:0000313" key="2">
    <source>
        <dbReference type="Proteomes" id="UP000297654"/>
    </source>
</evidence>
<dbReference type="Pfam" id="PF00440">
    <property type="entry name" value="TetR_N"/>
    <property type="match status" value="1"/>
</dbReference>
<accession>A0A1H8F3Q3</accession>
<dbReference type="InterPro" id="IPR009057">
    <property type="entry name" value="Homeodomain-like_sf"/>
</dbReference>
<dbReference type="OrthoDB" id="3869819at2"/>
<dbReference type="GO" id="GO:0003700">
    <property type="term" value="F:DNA-binding transcription factor activity"/>
    <property type="evidence" value="ECO:0007669"/>
    <property type="project" value="TreeGrafter"/>
</dbReference>
<dbReference type="AlphaFoldDB" id="A0A1H8F3Q3"/>
<dbReference type="SUPFAM" id="SSF46689">
    <property type="entry name" value="Homeodomain-like"/>
    <property type="match status" value="1"/>
</dbReference>
<dbReference type="EMBL" id="SOFF01000041">
    <property type="protein sequence ID" value="TFB85506.1"/>
    <property type="molecule type" value="Genomic_DNA"/>
</dbReference>
<sequence>MPSQSVEQRTRNRRGEGSRLRTEIVQVAADMLDEGVNEDSISLRAVARRVGIAAQSIYAHFPDRDAILLEVVKNAFAELGTHLSRATLAAEGSTVEVSAVDSLSALCDAYLSFALERPRRYRILFGGVWDASRAKSSPSVGDEVQTLGQDVFGIFVSALDRCVTEGSSTSTDTYADAAALWAGMHGYASVRPATPEFRWPDDVPRRIVNGLAKLCGSRP</sequence>
<keyword evidence="2" id="KW-1185">Reference proteome</keyword>
<dbReference type="InterPro" id="IPR050109">
    <property type="entry name" value="HTH-type_TetR-like_transc_reg"/>
</dbReference>
<dbReference type="PANTHER" id="PTHR30055">
    <property type="entry name" value="HTH-TYPE TRANSCRIPTIONAL REGULATOR RUTR"/>
    <property type="match status" value="1"/>
</dbReference>
<evidence type="ECO:0000313" key="1">
    <source>
        <dbReference type="EMBL" id="TFB85506.1"/>
    </source>
</evidence>
<dbReference type="InterPro" id="IPR036271">
    <property type="entry name" value="Tet_transcr_reg_TetR-rel_C_sf"/>
</dbReference>
<dbReference type="Pfam" id="PF13305">
    <property type="entry name" value="TetR_C_33"/>
    <property type="match status" value="1"/>
</dbReference>